<dbReference type="EMBL" id="SDAM02000053">
    <property type="protein sequence ID" value="KAH6834051.1"/>
    <property type="molecule type" value="Genomic_DNA"/>
</dbReference>
<feature type="region of interest" description="Disordered" evidence="1">
    <location>
        <begin position="180"/>
        <end position="201"/>
    </location>
</feature>
<dbReference type="PANTHER" id="PTHR47292:SF3">
    <property type="entry name" value="PROTEIN WAVE"/>
    <property type="match status" value="1"/>
</dbReference>
<dbReference type="PANTHER" id="PTHR47292">
    <property type="entry name" value="TRANSCRIPTION ELONGATION FACTOR (TFIIS) FAMILY PROTEIN-RELATED"/>
    <property type="match status" value="1"/>
</dbReference>
<dbReference type="Proteomes" id="UP001190926">
    <property type="component" value="Unassembled WGS sequence"/>
</dbReference>
<reference evidence="2 3" key="1">
    <citation type="journal article" date="2021" name="Nat. Commun.">
        <title>Incipient diploidization of the medicinal plant Perilla within 10,000 years.</title>
        <authorList>
            <person name="Zhang Y."/>
            <person name="Shen Q."/>
            <person name="Leng L."/>
            <person name="Zhang D."/>
            <person name="Chen S."/>
            <person name="Shi Y."/>
            <person name="Ning Z."/>
            <person name="Chen S."/>
        </authorList>
    </citation>
    <scope>NUCLEOTIDE SEQUENCE [LARGE SCALE GENOMIC DNA]</scope>
    <source>
        <strain evidence="3">cv. PC099</strain>
    </source>
</reference>
<feature type="region of interest" description="Disordered" evidence="1">
    <location>
        <begin position="78"/>
        <end position="111"/>
    </location>
</feature>
<accession>A0AAD4JIH6</accession>
<feature type="region of interest" description="Disordered" evidence="1">
    <location>
        <begin position="494"/>
        <end position="515"/>
    </location>
</feature>
<keyword evidence="3" id="KW-1185">Reference proteome</keyword>
<organism evidence="2 3">
    <name type="scientific">Perilla frutescens var. hirtella</name>
    <name type="common">Perilla citriodora</name>
    <name type="synonym">Perilla setoyensis</name>
    <dbReference type="NCBI Taxonomy" id="608512"/>
    <lineage>
        <taxon>Eukaryota</taxon>
        <taxon>Viridiplantae</taxon>
        <taxon>Streptophyta</taxon>
        <taxon>Embryophyta</taxon>
        <taxon>Tracheophyta</taxon>
        <taxon>Spermatophyta</taxon>
        <taxon>Magnoliopsida</taxon>
        <taxon>eudicotyledons</taxon>
        <taxon>Gunneridae</taxon>
        <taxon>Pentapetalae</taxon>
        <taxon>asterids</taxon>
        <taxon>lamiids</taxon>
        <taxon>Lamiales</taxon>
        <taxon>Lamiaceae</taxon>
        <taxon>Nepetoideae</taxon>
        <taxon>Elsholtzieae</taxon>
        <taxon>Perilla</taxon>
    </lineage>
</organism>
<gene>
    <name evidence="2" type="ORF">C2S53_004853</name>
</gene>
<feature type="compositionally biased region" description="Polar residues" evidence="1">
    <location>
        <begin position="78"/>
        <end position="107"/>
    </location>
</feature>
<protein>
    <submittedName>
        <fullName evidence="2">Uncharacterized protein</fullName>
    </submittedName>
</protein>
<dbReference type="AlphaFoldDB" id="A0AAD4JIH6"/>
<evidence type="ECO:0000256" key="1">
    <source>
        <dbReference type="SAM" id="MobiDB-lite"/>
    </source>
</evidence>
<name>A0AAD4JIH6_PERFH</name>
<evidence type="ECO:0000313" key="2">
    <source>
        <dbReference type="EMBL" id="KAH6834051.1"/>
    </source>
</evidence>
<feature type="region of interest" description="Disordered" evidence="1">
    <location>
        <begin position="447"/>
        <end position="468"/>
    </location>
</feature>
<comment type="caution">
    <text evidence="2">The sequence shown here is derived from an EMBL/GenBank/DDBJ whole genome shotgun (WGS) entry which is preliminary data.</text>
</comment>
<proteinExistence type="predicted"/>
<evidence type="ECO:0000313" key="3">
    <source>
        <dbReference type="Proteomes" id="UP001190926"/>
    </source>
</evidence>
<feature type="compositionally biased region" description="Basic and acidic residues" evidence="1">
    <location>
        <begin position="456"/>
        <end position="468"/>
    </location>
</feature>
<sequence length="762" mass="82758">MAELKGETVEENTSSGFKEIKDCALHDYAGLNGVGTTKMLFSTSRLSGEQAFESADSDSKNGSTLAFESNSKCHEADMQSSSVGVASARPTSVKSEISTETHLTPGNGSFEMDTRKMQRSHLIAAEDGLNTMIHDSQQTTESSCSNSLPVVAPVSFSNHSYQETSKEAYLFRNCGSPMDSSNSRAFDRSPEEPVTASSESGVSAQIASKAIRSANARSSMKILSLDGNHSLSLINKGGRGISHNWNHEAATPEDVEVLKKTDDVKCVSRNTSCTEEQNPGPAGKISVCSDNSDNFYCTSRSVKDIRLSGVHDNLPTSHSREKVMKHEISGEGGVVLGMKGKSLGMGSEVMGIYKDEFWVNESAGSSMKKRSKKSVKDQDKFIAGFDLNEDINADGPDDCVRPVFASVSSHSVIHVVAKAGIPNGQPMIPLKFEGGLGWKGTAETSAFRPTSLSKNSDGKKCSTNHMPKDPKGFTGIDLNVAFLEDIAANRAPMEHEGVSSPSTVQDSHSKVDQKQAKSPWIDLNCLYDAADESTQPSIPLKSENLPLVDLNLDTSASLADRSNNAHWLRQGCQFLGNKASDFSNPGTRDFSFPGNVYFADLNTMQRMANNHTLMASPHILQSMQRVVSHTLPPHGYSPSPNSPFHFGSKDPLPSSVPYTRFYREHGIFPEAFNHGSVHSSYNTPHLAQFLHEQSSSNVTSFVPKLEVKTEDLLSASGSKIDGPRQFPFLSSNSPMGEHMRQEAWYATPLKRKEPEGGYKQVM</sequence>